<accession>R7ZZ90</accession>
<dbReference type="Proteomes" id="UP000013909">
    <property type="component" value="Unassembled WGS sequence"/>
</dbReference>
<protein>
    <submittedName>
        <fullName evidence="1">Uncharacterized protein</fullName>
    </submittedName>
</protein>
<comment type="caution">
    <text evidence="1">The sequence shown here is derived from an EMBL/GenBank/DDBJ whole genome shotgun (WGS) entry which is preliminary data.</text>
</comment>
<gene>
    <name evidence="1" type="ORF">ADIS_0100</name>
</gene>
<name>R7ZZ90_9BACT</name>
<reference evidence="1 2" key="1">
    <citation type="submission" date="2013-02" db="EMBL/GenBank/DDBJ databases">
        <title>A novel strain isolated from Lonar lake, Maharashtra, India.</title>
        <authorList>
            <person name="Singh A."/>
        </authorList>
    </citation>
    <scope>NUCLEOTIDE SEQUENCE [LARGE SCALE GENOMIC DNA]</scope>
    <source>
        <strain evidence="1 2">AK24</strain>
    </source>
</reference>
<organism evidence="1 2">
    <name type="scientific">Lunatimonas lonarensis</name>
    <dbReference type="NCBI Taxonomy" id="1232681"/>
    <lineage>
        <taxon>Bacteria</taxon>
        <taxon>Pseudomonadati</taxon>
        <taxon>Bacteroidota</taxon>
        <taxon>Cytophagia</taxon>
        <taxon>Cytophagales</taxon>
        <taxon>Cyclobacteriaceae</taxon>
    </lineage>
</organism>
<dbReference type="STRING" id="1232681.ADIS_0100"/>
<proteinExistence type="predicted"/>
<dbReference type="EMBL" id="AQHR01000004">
    <property type="protein sequence ID" value="EON79410.1"/>
    <property type="molecule type" value="Genomic_DNA"/>
</dbReference>
<evidence type="ECO:0000313" key="1">
    <source>
        <dbReference type="EMBL" id="EON79410.1"/>
    </source>
</evidence>
<sequence>MAGMDLGYGSTVLEKKMESEWNNLSWFEGGLMAHPTVGLRINNKGNSAWSFLVGYKHQSSRFYQGLPSANTAVQTPSLSNPADWIYLRKDQITYRSLTVAVGLIFL</sequence>
<evidence type="ECO:0000313" key="2">
    <source>
        <dbReference type="Proteomes" id="UP000013909"/>
    </source>
</evidence>
<dbReference type="AlphaFoldDB" id="R7ZZ90"/>
<keyword evidence="2" id="KW-1185">Reference proteome</keyword>